<sequence length="51" mass="5877">MKKGKLHLSCEAVTWRPGDRFDLAYHLMLLHSNEESKFDALKTMFSAFSST</sequence>
<keyword evidence="2" id="KW-1185">Reference proteome</keyword>
<accession>A0A822XLG6</accession>
<comment type="caution">
    <text evidence="1">The sequence shown here is derived from an EMBL/GenBank/DDBJ whole genome shotgun (WGS) entry which is preliminary data.</text>
</comment>
<dbReference type="EMBL" id="DUZY01000001">
    <property type="protein sequence ID" value="DAD21107.1"/>
    <property type="molecule type" value="Genomic_DNA"/>
</dbReference>
<dbReference type="Proteomes" id="UP000607653">
    <property type="component" value="Unassembled WGS sequence"/>
</dbReference>
<gene>
    <name evidence="1" type="ORF">HUJ06_022570</name>
</gene>
<reference evidence="1 2" key="1">
    <citation type="journal article" date="2020" name="Mol. Biol. Evol.">
        <title>Distinct Expression and Methylation Patterns for Genes with Different Fates following a Single Whole-Genome Duplication in Flowering Plants.</title>
        <authorList>
            <person name="Shi T."/>
            <person name="Rahmani R.S."/>
            <person name="Gugger P.F."/>
            <person name="Wang M."/>
            <person name="Li H."/>
            <person name="Zhang Y."/>
            <person name="Li Z."/>
            <person name="Wang Q."/>
            <person name="Van de Peer Y."/>
            <person name="Marchal K."/>
            <person name="Chen J."/>
        </authorList>
    </citation>
    <scope>NUCLEOTIDE SEQUENCE [LARGE SCALE GENOMIC DNA]</scope>
    <source>
        <tissue evidence="1">Leaf</tissue>
    </source>
</reference>
<evidence type="ECO:0000313" key="1">
    <source>
        <dbReference type="EMBL" id="DAD21107.1"/>
    </source>
</evidence>
<protein>
    <submittedName>
        <fullName evidence="1">Uncharacterized protein</fullName>
    </submittedName>
</protein>
<name>A0A822XLG6_NELNU</name>
<evidence type="ECO:0000313" key="2">
    <source>
        <dbReference type="Proteomes" id="UP000607653"/>
    </source>
</evidence>
<proteinExistence type="predicted"/>
<organism evidence="1 2">
    <name type="scientific">Nelumbo nucifera</name>
    <name type="common">Sacred lotus</name>
    <dbReference type="NCBI Taxonomy" id="4432"/>
    <lineage>
        <taxon>Eukaryota</taxon>
        <taxon>Viridiplantae</taxon>
        <taxon>Streptophyta</taxon>
        <taxon>Embryophyta</taxon>
        <taxon>Tracheophyta</taxon>
        <taxon>Spermatophyta</taxon>
        <taxon>Magnoliopsida</taxon>
        <taxon>Proteales</taxon>
        <taxon>Nelumbonaceae</taxon>
        <taxon>Nelumbo</taxon>
    </lineage>
</organism>
<dbReference type="AlphaFoldDB" id="A0A822XLG6"/>